<dbReference type="Proteomes" id="UP001595962">
    <property type="component" value="Unassembled WGS sequence"/>
</dbReference>
<evidence type="ECO:0000313" key="1">
    <source>
        <dbReference type="EMBL" id="MFC4655355.1"/>
    </source>
</evidence>
<dbReference type="Pfam" id="PF13489">
    <property type="entry name" value="Methyltransf_23"/>
    <property type="match status" value="1"/>
</dbReference>
<dbReference type="PANTHER" id="PTHR43861">
    <property type="entry name" value="TRANS-ACONITATE 2-METHYLTRANSFERASE-RELATED"/>
    <property type="match status" value="1"/>
</dbReference>
<dbReference type="GO" id="GO:0061542">
    <property type="term" value="F:3-demethylubiquinol 3-O-methyltransferase activity"/>
    <property type="evidence" value="ECO:0007669"/>
    <property type="project" value="UniProtKB-EC"/>
</dbReference>
<dbReference type="EC" id="2.1.1.222" evidence="1"/>
<organism evidence="1 2">
    <name type="scientific">Rheinheimera marina</name>
    <dbReference type="NCBI Taxonomy" id="1774958"/>
    <lineage>
        <taxon>Bacteria</taxon>
        <taxon>Pseudomonadati</taxon>
        <taxon>Pseudomonadota</taxon>
        <taxon>Gammaproteobacteria</taxon>
        <taxon>Chromatiales</taxon>
        <taxon>Chromatiaceae</taxon>
        <taxon>Rheinheimera</taxon>
    </lineage>
</organism>
<keyword evidence="2" id="KW-1185">Reference proteome</keyword>
<dbReference type="SUPFAM" id="SSF53335">
    <property type="entry name" value="S-adenosyl-L-methionine-dependent methyltransferases"/>
    <property type="match status" value="1"/>
</dbReference>
<dbReference type="RefSeq" id="WP_377333856.1">
    <property type="nucleotide sequence ID" value="NZ_JBHSGB010000010.1"/>
</dbReference>
<dbReference type="EC" id="2.1.1.64" evidence="1"/>
<reference evidence="2" key="1">
    <citation type="journal article" date="2019" name="Int. J. Syst. Evol. Microbiol.">
        <title>The Global Catalogue of Microorganisms (GCM) 10K type strain sequencing project: providing services to taxonomists for standard genome sequencing and annotation.</title>
        <authorList>
            <consortium name="The Broad Institute Genomics Platform"/>
            <consortium name="The Broad Institute Genome Sequencing Center for Infectious Disease"/>
            <person name="Wu L."/>
            <person name="Ma J."/>
        </authorList>
    </citation>
    <scope>NUCLEOTIDE SEQUENCE [LARGE SCALE GENOMIC DNA]</scope>
    <source>
        <strain evidence="2">DT28</strain>
    </source>
</reference>
<keyword evidence="1" id="KW-0808">Transferase</keyword>
<dbReference type="GO" id="GO:0032259">
    <property type="term" value="P:methylation"/>
    <property type="evidence" value="ECO:0007669"/>
    <property type="project" value="UniProtKB-KW"/>
</dbReference>
<dbReference type="GO" id="GO:0102208">
    <property type="term" value="F:2-polyprenyl-6-hydroxyphenol methylase activity"/>
    <property type="evidence" value="ECO:0007669"/>
    <property type="project" value="UniProtKB-EC"/>
</dbReference>
<keyword evidence="1" id="KW-0489">Methyltransferase</keyword>
<sequence>MAGHFVTQYESLSSEKLHQSWLHLLPEKGWLLDVGAGSGRDAAFFAQRGLSVVAVEPAKPMRDLACELHKQHCIHWVDDSLPELKQVFALQIKFELILLSAVWMHIEPCLRELAIRKLSQLLNPGGHLVITLRHGEFTDGRIGYAVSADEISTLAMHAGLQLVLRTASEESQADLLGRNNVKWETIVLARMMTHE</sequence>
<protein>
    <submittedName>
        <fullName evidence="1">Class I SAM-dependent methyltransferase</fullName>
        <ecNumber evidence="1">2.1.1.222</ecNumber>
        <ecNumber evidence="1">2.1.1.64</ecNumber>
    </submittedName>
</protein>
<proteinExistence type="predicted"/>
<comment type="caution">
    <text evidence="1">The sequence shown here is derived from an EMBL/GenBank/DDBJ whole genome shotgun (WGS) entry which is preliminary data.</text>
</comment>
<dbReference type="Gene3D" id="3.40.50.150">
    <property type="entry name" value="Vaccinia Virus protein VP39"/>
    <property type="match status" value="1"/>
</dbReference>
<name>A0ABV9JMB5_9GAMM</name>
<evidence type="ECO:0000313" key="2">
    <source>
        <dbReference type="Proteomes" id="UP001595962"/>
    </source>
</evidence>
<dbReference type="InterPro" id="IPR029063">
    <property type="entry name" value="SAM-dependent_MTases_sf"/>
</dbReference>
<accession>A0ABV9JMB5</accession>
<dbReference type="EMBL" id="JBHSGB010000010">
    <property type="protein sequence ID" value="MFC4655355.1"/>
    <property type="molecule type" value="Genomic_DNA"/>
</dbReference>
<gene>
    <name evidence="1" type="ORF">ACFO3I_10065</name>
</gene>
<dbReference type="CDD" id="cd02440">
    <property type="entry name" value="AdoMet_MTases"/>
    <property type="match status" value="1"/>
</dbReference>